<dbReference type="PROSITE" id="PS51082">
    <property type="entry name" value="WH2"/>
    <property type="match status" value="1"/>
</dbReference>
<feature type="compositionally biased region" description="Pro residues" evidence="1">
    <location>
        <begin position="64"/>
        <end position="80"/>
    </location>
</feature>
<sequence>MPSIPPPPPPPPGNLPSRPTVGNRNALLTDITKGKQLKKATTNDRSAPVVAKAQNTPGNNSLAPAPPVPGVPKASAPPIPDGNQAQSGRNKEGRSSGGFLGAGNTPNIGGLFAGGIPKLKKRNGGVDTGATNESTVAPNSEPSHAAAQKFLPVTAPKQPSGPPPIPGTQNGTKSRFFAQNVESLRKVESNYLPQPTSVAPSKAPPPPVGKKPPAPPPVSRKQSRAQISNNISSAPPPAPPPPLPSTTPRPLASVLRTSPLPSQTSLPPTNAINQNLAMQAAIRAAGQAPPSITTQPPVHTSLKPASDNSFAPDPSVEIETDNESNNKNSNSRRIVINDSRWKFTDDSMLPKPRQFQGGPKKYRAGRGSSVPLDINAFQ</sequence>
<proteinExistence type="predicted"/>
<feature type="region of interest" description="Disordered" evidence="1">
    <location>
        <begin position="1"/>
        <end position="378"/>
    </location>
</feature>
<dbReference type="EMBL" id="UNSH01000008">
    <property type="protein sequence ID" value="SZF00228.1"/>
    <property type="molecule type" value="Genomic_DNA"/>
</dbReference>
<reference evidence="3 4" key="1">
    <citation type="submission" date="2017-11" db="EMBL/GenBank/DDBJ databases">
        <authorList>
            <person name="Kracher B."/>
        </authorList>
    </citation>
    <scope>NUCLEOTIDE SEQUENCE [LARGE SCALE GENOMIC DNA]</scope>
    <source>
        <strain evidence="3 4">RACE1</strain>
    </source>
</reference>
<evidence type="ECO:0000313" key="3">
    <source>
        <dbReference type="EMBL" id="SZF00228.1"/>
    </source>
</evidence>
<feature type="compositionally biased region" description="Low complexity" evidence="1">
    <location>
        <begin position="277"/>
        <end position="288"/>
    </location>
</feature>
<organism evidence="3 4">
    <name type="scientific">Blumeria hordei</name>
    <name type="common">Barley powdery mildew</name>
    <name type="synonym">Blumeria graminis f. sp. hordei</name>
    <dbReference type="NCBI Taxonomy" id="2867405"/>
    <lineage>
        <taxon>Eukaryota</taxon>
        <taxon>Fungi</taxon>
        <taxon>Dikarya</taxon>
        <taxon>Ascomycota</taxon>
        <taxon>Pezizomycotina</taxon>
        <taxon>Leotiomycetes</taxon>
        <taxon>Erysiphales</taxon>
        <taxon>Erysiphaceae</taxon>
        <taxon>Blumeria</taxon>
    </lineage>
</organism>
<feature type="compositionally biased region" description="Polar residues" evidence="1">
    <location>
        <begin position="129"/>
        <end position="142"/>
    </location>
</feature>
<accession>A0A383UKG7</accession>
<feature type="compositionally biased region" description="Low complexity" evidence="1">
    <location>
        <begin position="248"/>
        <end position="269"/>
    </location>
</feature>
<feature type="compositionally biased region" description="Polar residues" evidence="1">
    <location>
        <begin position="53"/>
        <end position="62"/>
    </location>
</feature>
<dbReference type="AlphaFoldDB" id="A0A383UKG7"/>
<feature type="compositionally biased region" description="Pro residues" evidence="1">
    <location>
        <begin position="1"/>
        <end position="14"/>
    </location>
</feature>
<name>A0A383UKG7_BLUHO</name>
<evidence type="ECO:0000313" key="4">
    <source>
        <dbReference type="Proteomes" id="UP000275772"/>
    </source>
</evidence>
<evidence type="ECO:0000259" key="2">
    <source>
        <dbReference type="PROSITE" id="PS51082"/>
    </source>
</evidence>
<dbReference type="VEuPathDB" id="FungiDB:BLGHR1_10959"/>
<evidence type="ECO:0000256" key="1">
    <source>
        <dbReference type="SAM" id="MobiDB-lite"/>
    </source>
</evidence>
<gene>
    <name evidence="3" type="ORF">BLGHR1_10959</name>
</gene>
<feature type="compositionally biased region" description="Pro residues" evidence="1">
    <location>
        <begin position="202"/>
        <end position="218"/>
    </location>
</feature>
<dbReference type="Proteomes" id="UP000275772">
    <property type="component" value="Unassembled WGS sequence"/>
</dbReference>
<feature type="compositionally biased region" description="Pro residues" evidence="1">
    <location>
        <begin position="234"/>
        <end position="247"/>
    </location>
</feature>
<feature type="domain" description="WH2" evidence="2">
    <location>
        <begin position="23"/>
        <end position="40"/>
    </location>
</feature>
<dbReference type="GO" id="GO:0003779">
    <property type="term" value="F:actin binding"/>
    <property type="evidence" value="ECO:0007669"/>
    <property type="project" value="InterPro"/>
</dbReference>
<dbReference type="InterPro" id="IPR003124">
    <property type="entry name" value="WH2_dom"/>
</dbReference>
<dbReference type="Pfam" id="PF02205">
    <property type="entry name" value="WH2"/>
    <property type="match status" value="1"/>
</dbReference>
<protein>
    <recommendedName>
        <fullName evidence="2">WH2 domain-containing protein</fullName>
    </recommendedName>
</protein>